<keyword evidence="3" id="KW-0597">Phosphoprotein</keyword>
<proteinExistence type="predicted"/>
<dbReference type="Gene3D" id="2.60.40.10">
    <property type="entry name" value="Immunoglobulins"/>
    <property type="match status" value="1"/>
</dbReference>
<dbReference type="InterPro" id="IPR011123">
    <property type="entry name" value="Y_Y_Y"/>
</dbReference>
<evidence type="ECO:0000259" key="5">
    <source>
        <dbReference type="PROSITE" id="PS50109"/>
    </source>
</evidence>
<dbReference type="Pfam" id="PF07495">
    <property type="entry name" value="Y_Y_Y"/>
    <property type="match status" value="1"/>
</dbReference>
<feature type="transmembrane region" description="Helical" evidence="4">
    <location>
        <begin position="729"/>
        <end position="749"/>
    </location>
</feature>
<keyword evidence="6" id="KW-0067">ATP-binding</keyword>
<dbReference type="SUPFAM" id="SSF55874">
    <property type="entry name" value="ATPase domain of HSP90 chaperone/DNA topoisomerase II/histidine kinase"/>
    <property type="match status" value="1"/>
</dbReference>
<evidence type="ECO:0000256" key="2">
    <source>
        <dbReference type="ARBA" id="ARBA00012438"/>
    </source>
</evidence>
<dbReference type="InterPro" id="IPR013783">
    <property type="entry name" value="Ig-like_fold"/>
</dbReference>
<dbReference type="AlphaFoldDB" id="A0AAU8FHX7"/>
<dbReference type="EC" id="2.7.13.3" evidence="2"/>
<accession>A0AAU8FHX7</accession>
<dbReference type="PANTHER" id="PTHR43547:SF2">
    <property type="entry name" value="HYBRID SIGNAL TRANSDUCTION HISTIDINE KINASE C"/>
    <property type="match status" value="1"/>
</dbReference>
<dbReference type="RefSeq" id="WP_353718816.1">
    <property type="nucleotide sequence ID" value="NZ_CP159289.1"/>
</dbReference>
<dbReference type="PROSITE" id="PS50109">
    <property type="entry name" value="HIS_KIN"/>
    <property type="match status" value="1"/>
</dbReference>
<name>A0AAU8FHX7_9BACT</name>
<keyword evidence="4" id="KW-0812">Transmembrane</keyword>
<gene>
    <name evidence="6" type="ORF">ABV298_24775</name>
</gene>
<dbReference type="GO" id="GO:0000155">
    <property type="term" value="F:phosphorelay sensor kinase activity"/>
    <property type="evidence" value="ECO:0007669"/>
    <property type="project" value="InterPro"/>
</dbReference>
<keyword evidence="4" id="KW-1133">Transmembrane helix</keyword>
<evidence type="ECO:0000256" key="3">
    <source>
        <dbReference type="ARBA" id="ARBA00022553"/>
    </source>
</evidence>
<dbReference type="InterPro" id="IPR004358">
    <property type="entry name" value="Sig_transdc_His_kin-like_C"/>
</dbReference>
<dbReference type="InterPro" id="IPR036097">
    <property type="entry name" value="HisK_dim/P_sf"/>
</dbReference>
<dbReference type="InterPro" id="IPR003594">
    <property type="entry name" value="HATPase_dom"/>
</dbReference>
<dbReference type="Gene3D" id="3.30.565.10">
    <property type="entry name" value="Histidine kinase-like ATPase, C-terminal domain"/>
    <property type="match status" value="1"/>
</dbReference>
<dbReference type="InterPro" id="IPR015943">
    <property type="entry name" value="WD40/YVTN_repeat-like_dom_sf"/>
</dbReference>
<keyword evidence="6" id="KW-0547">Nucleotide-binding</keyword>
<dbReference type="EMBL" id="CP159289">
    <property type="protein sequence ID" value="XCH23492.1"/>
    <property type="molecule type" value="Genomic_DNA"/>
</dbReference>
<comment type="catalytic activity">
    <reaction evidence="1">
        <text>ATP + protein L-histidine = ADP + protein N-phospho-L-histidine.</text>
        <dbReference type="EC" id="2.7.13.3"/>
    </reaction>
</comment>
<dbReference type="GO" id="GO:0005524">
    <property type="term" value="F:ATP binding"/>
    <property type="evidence" value="ECO:0007669"/>
    <property type="project" value="UniProtKB-KW"/>
</dbReference>
<dbReference type="PANTHER" id="PTHR43547">
    <property type="entry name" value="TWO-COMPONENT HISTIDINE KINASE"/>
    <property type="match status" value="1"/>
</dbReference>
<reference evidence="6" key="1">
    <citation type="submission" date="2024-06" db="EMBL/GenBank/DDBJ databases">
        <title>Sequencing and assembly of the genome of Dyadobacter sp. strain 676, a symbiont of Cyamopsis tetragonoloba.</title>
        <authorList>
            <person name="Guro P."/>
            <person name="Sazanova A."/>
            <person name="Kuznetsova I."/>
            <person name="Belimov A."/>
            <person name="Safronova V."/>
        </authorList>
    </citation>
    <scope>NUCLEOTIDE SEQUENCE</scope>
    <source>
        <strain evidence="6">676</strain>
    </source>
</reference>
<protein>
    <recommendedName>
        <fullName evidence="2">histidine kinase</fullName>
        <ecNumber evidence="2">2.7.13.3</ecNumber>
    </recommendedName>
</protein>
<dbReference type="Gene3D" id="2.130.10.10">
    <property type="entry name" value="YVTN repeat-like/Quinoprotein amine dehydrogenase"/>
    <property type="match status" value="2"/>
</dbReference>
<dbReference type="InterPro" id="IPR036890">
    <property type="entry name" value="HATPase_C_sf"/>
</dbReference>
<dbReference type="PRINTS" id="PR00344">
    <property type="entry name" value="BCTRLSENSOR"/>
</dbReference>
<evidence type="ECO:0000256" key="4">
    <source>
        <dbReference type="SAM" id="Phobius"/>
    </source>
</evidence>
<organism evidence="6">
    <name type="scientific">Dyadobacter sp. 676</name>
    <dbReference type="NCBI Taxonomy" id="3088362"/>
    <lineage>
        <taxon>Bacteria</taxon>
        <taxon>Pseudomonadati</taxon>
        <taxon>Bacteroidota</taxon>
        <taxon>Cytophagia</taxon>
        <taxon>Cytophagales</taxon>
        <taxon>Spirosomataceae</taxon>
        <taxon>Dyadobacter</taxon>
    </lineage>
</organism>
<dbReference type="SMART" id="SM00387">
    <property type="entry name" value="HATPase_c"/>
    <property type="match status" value="1"/>
</dbReference>
<dbReference type="Pfam" id="PF02518">
    <property type="entry name" value="HATPase_c"/>
    <property type="match status" value="1"/>
</dbReference>
<keyword evidence="4" id="KW-0472">Membrane</keyword>
<evidence type="ECO:0000313" key="6">
    <source>
        <dbReference type="EMBL" id="XCH23492.1"/>
    </source>
</evidence>
<sequence>MTGIKIKYLLGVGWLMIGVACYGQQKSFTWTNYTTQEGLPQNSVTDIDEDALGFIWFSTEMGLVRFDGKNFKVFGLENTPGLATDRMRLICRDRKGVLYAHEAKPAVLRIAPENHRYAPVPKVLTEEKINIPTGGYAVAESVFNPAAPQEVIEKINRVRIELAAPRFYGVDSTHAYILYNKIDLFYVSNGQAQLLESSNDKWSALALVGDSFMKIFPQNRIKMWRDGRKEVENTRIQGSLSTDPDFLNGDFKVFWSDTENFVYCSKKLHRLYWNGKVLDSRVALEGLDIPGIKSVYYSKGHKTYFIGSETNGLFVIRPSLFTYPALPPNAPSQVFYSQALIDSDKIFAQNIIFSENAPPRTTPYLVHRESVSHHSNRKHIIYYERARAFYSYDFRAGREKKIIDLDGRLVATIEDTKDSTLYLFTNYSALVFQNGLLKYQASPGHFTQHAIRVGGDQFLLCTENGVKKYNLSSNITTGSILDSLNIRTVFLDKHNRLWISSNGSGFYMSDGKGVYAMPMDKRRALRTVHSFIDDGTGHFWLPSNDGLFRVSQRELVDYAYGKRKGVYYYLFNKSDGLKTTEFNGGCDPSYLRLPNGMLSLPSLEGLVWFHPGRTTPVLPDKPLSIDQILINGKRVNMADRIVLEPDFSRFEMSVTSPFFGNEDNILIEYQIPELNQDWFVVQPNRLILINNLRSGNYRINIRKKNGSFHSSYDYLRLGIEVKPYHYNTWWFYLLMTIVAVGMIYVLMLFRFRMLRKKSEELELLISARTQQLSDKVAELNVSENTLKETNHLKDKIITLILHDLRSPIRFLTTISNYLSKECLNLTPDELKTTTSELKSGTMALNNFTDHFFTWISSHRENFSVSCERVSICALYMEVKDLYEELAKNEGNEIMVSCGEVYCYTDRYILGTIIRNLVDNANKNMRDGLITLSATAGQGKITLCISDTGKGLPDEQISQFNKGIVTQKGIGFVIVFDLMKKIGAHLTVSSGQGSGSAFTLSIPLVGAGETVMTVE</sequence>
<evidence type="ECO:0000256" key="1">
    <source>
        <dbReference type="ARBA" id="ARBA00000085"/>
    </source>
</evidence>
<feature type="domain" description="Histidine kinase" evidence="5">
    <location>
        <begin position="799"/>
        <end position="1005"/>
    </location>
</feature>
<dbReference type="SUPFAM" id="SSF47384">
    <property type="entry name" value="Homodimeric domain of signal transducing histidine kinase"/>
    <property type="match status" value="1"/>
</dbReference>
<dbReference type="PROSITE" id="PS51257">
    <property type="entry name" value="PROKAR_LIPOPROTEIN"/>
    <property type="match status" value="1"/>
</dbReference>
<dbReference type="InterPro" id="IPR005467">
    <property type="entry name" value="His_kinase_dom"/>
</dbReference>